<keyword evidence="6" id="KW-0675">Receptor</keyword>
<keyword evidence="2" id="KW-1003">Cell membrane</keyword>
<evidence type="ECO:0000256" key="7">
    <source>
        <dbReference type="SAM" id="Phobius"/>
    </source>
</evidence>
<protein>
    <recommendedName>
        <fullName evidence="8">G-protein coupled receptors family 1 profile domain-containing protein</fullName>
    </recommendedName>
</protein>
<dbReference type="InterPro" id="IPR000276">
    <property type="entry name" value="GPCR_Rhodpsn"/>
</dbReference>
<dbReference type="SMART" id="SM01381">
    <property type="entry name" value="7TM_GPCR_Srsx"/>
    <property type="match status" value="1"/>
</dbReference>
<feature type="domain" description="G-protein coupled receptors family 1 profile" evidence="8">
    <location>
        <begin position="31"/>
        <end position="283"/>
    </location>
</feature>
<dbReference type="SUPFAM" id="SSF81321">
    <property type="entry name" value="Family A G protein-coupled receptor-like"/>
    <property type="match status" value="1"/>
</dbReference>
<dbReference type="InterPro" id="IPR017452">
    <property type="entry name" value="GPCR_Rhodpsn_7TM"/>
</dbReference>
<evidence type="ECO:0000256" key="6">
    <source>
        <dbReference type="RuleBase" id="RU000688"/>
    </source>
</evidence>
<keyword evidence="5 7" id="KW-0472">Membrane</keyword>
<feature type="transmembrane region" description="Helical" evidence="7">
    <location>
        <begin position="168"/>
        <end position="189"/>
    </location>
</feature>
<reference evidence="9" key="1">
    <citation type="submission" date="2023-01" db="EMBL/GenBank/DDBJ databases">
        <title>Genome assembly of the deep-sea coral Lophelia pertusa.</title>
        <authorList>
            <person name="Herrera S."/>
            <person name="Cordes E."/>
        </authorList>
    </citation>
    <scope>NUCLEOTIDE SEQUENCE</scope>
    <source>
        <strain evidence="9">USNM1676648</strain>
        <tissue evidence="9">Polyp</tissue>
    </source>
</reference>
<sequence length="305" mass="34029">MRGNTSDCFFLDFTGNSTKFQDAVKIFSGVVNALLVLPTVLLNGLVIITIWKTPSPSNILLLCLACADFMNGLITQPLAVIHLAGELTWDARLFCIPGVVMESVAWFASGISGTTVLALSVDRFLAVYMHLRYNEIVTVRRTSIFVAAIWPLFTVNIFTRFIGVSNHLFITVNVVVIFVCLVTIMIIYYKIFRIVSYHRVQIQAQVASVSQFSVSAQTIDELKARKSLMTVVYIVGLFWLCYLPFACVLVSYVIVGNTPSIRTAYCITATVVFANSVINPGLYCWRIKEIRQALLKRVRKITVGT</sequence>
<evidence type="ECO:0000313" key="10">
    <source>
        <dbReference type="Proteomes" id="UP001163046"/>
    </source>
</evidence>
<feature type="transmembrane region" description="Helical" evidence="7">
    <location>
        <begin position="142"/>
        <end position="162"/>
    </location>
</feature>
<dbReference type="OrthoDB" id="5962781at2759"/>
<dbReference type="CDD" id="cd00637">
    <property type="entry name" value="7tm_classA_rhodopsin-like"/>
    <property type="match status" value="1"/>
</dbReference>
<evidence type="ECO:0000259" key="8">
    <source>
        <dbReference type="PROSITE" id="PS50262"/>
    </source>
</evidence>
<evidence type="ECO:0000256" key="4">
    <source>
        <dbReference type="ARBA" id="ARBA00022989"/>
    </source>
</evidence>
<feature type="transmembrane region" description="Helical" evidence="7">
    <location>
        <begin position="26"/>
        <end position="47"/>
    </location>
</feature>
<keyword evidence="3 6" id="KW-0812">Transmembrane</keyword>
<dbReference type="PRINTS" id="PR00237">
    <property type="entry name" value="GPCRRHODOPSN"/>
</dbReference>
<keyword evidence="10" id="KW-1185">Reference proteome</keyword>
<comment type="similarity">
    <text evidence="6">Belongs to the G-protein coupled receptor 1 family.</text>
</comment>
<dbReference type="PROSITE" id="PS50262">
    <property type="entry name" value="G_PROTEIN_RECEP_F1_2"/>
    <property type="match status" value="1"/>
</dbReference>
<keyword evidence="6" id="KW-0807">Transducer</keyword>
<evidence type="ECO:0000256" key="5">
    <source>
        <dbReference type="ARBA" id="ARBA00023136"/>
    </source>
</evidence>
<feature type="transmembrane region" description="Helical" evidence="7">
    <location>
        <begin position="231"/>
        <end position="255"/>
    </location>
</feature>
<dbReference type="PROSITE" id="PS00237">
    <property type="entry name" value="G_PROTEIN_RECEP_F1_1"/>
    <property type="match status" value="1"/>
</dbReference>
<comment type="subcellular location">
    <subcellularLocation>
        <location evidence="1">Cell membrane</location>
        <topology evidence="1">Multi-pass membrane protein</topology>
    </subcellularLocation>
</comment>
<organism evidence="9 10">
    <name type="scientific">Desmophyllum pertusum</name>
    <dbReference type="NCBI Taxonomy" id="174260"/>
    <lineage>
        <taxon>Eukaryota</taxon>
        <taxon>Metazoa</taxon>
        <taxon>Cnidaria</taxon>
        <taxon>Anthozoa</taxon>
        <taxon>Hexacorallia</taxon>
        <taxon>Scleractinia</taxon>
        <taxon>Caryophylliina</taxon>
        <taxon>Caryophylliidae</taxon>
        <taxon>Desmophyllum</taxon>
    </lineage>
</organism>
<dbReference type="AlphaFoldDB" id="A0A9W9ZHA2"/>
<dbReference type="PANTHER" id="PTHR22750">
    <property type="entry name" value="G-PROTEIN COUPLED RECEPTOR"/>
    <property type="match status" value="1"/>
</dbReference>
<evidence type="ECO:0000256" key="2">
    <source>
        <dbReference type="ARBA" id="ARBA00022475"/>
    </source>
</evidence>
<dbReference type="GO" id="GO:0004930">
    <property type="term" value="F:G protein-coupled receptor activity"/>
    <property type="evidence" value="ECO:0007669"/>
    <property type="project" value="UniProtKB-KW"/>
</dbReference>
<evidence type="ECO:0000313" key="9">
    <source>
        <dbReference type="EMBL" id="KAJ7380974.1"/>
    </source>
</evidence>
<name>A0A9W9ZHA2_9CNID</name>
<dbReference type="Proteomes" id="UP001163046">
    <property type="component" value="Unassembled WGS sequence"/>
</dbReference>
<dbReference type="Pfam" id="PF00001">
    <property type="entry name" value="7tm_1"/>
    <property type="match status" value="1"/>
</dbReference>
<proteinExistence type="inferred from homology"/>
<dbReference type="EMBL" id="MU826351">
    <property type="protein sequence ID" value="KAJ7380974.1"/>
    <property type="molecule type" value="Genomic_DNA"/>
</dbReference>
<evidence type="ECO:0000256" key="3">
    <source>
        <dbReference type="ARBA" id="ARBA00022692"/>
    </source>
</evidence>
<comment type="caution">
    <text evidence="9">The sequence shown here is derived from an EMBL/GenBank/DDBJ whole genome shotgun (WGS) entry which is preliminary data.</text>
</comment>
<feature type="transmembrane region" description="Helical" evidence="7">
    <location>
        <begin position="104"/>
        <end position="121"/>
    </location>
</feature>
<dbReference type="GO" id="GO:0005886">
    <property type="term" value="C:plasma membrane"/>
    <property type="evidence" value="ECO:0007669"/>
    <property type="project" value="UniProtKB-SubCell"/>
</dbReference>
<gene>
    <name evidence="9" type="ORF">OS493_004566</name>
</gene>
<keyword evidence="6" id="KW-0297">G-protein coupled receptor</keyword>
<evidence type="ECO:0000256" key="1">
    <source>
        <dbReference type="ARBA" id="ARBA00004651"/>
    </source>
</evidence>
<feature type="transmembrane region" description="Helical" evidence="7">
    <location>
        <begin position="261"/>
        <end position="285"/>
    </location>
</feature>
<dbReference type="Gene3D" id="1.20.1070.10">
    <property type="entry name" value="Rhodopsin 7-helix transmembrane proteins"/>
    <property type="match status" value="1"/>
</dbReference>
<accession>A0A9W9ZHA2</accession>
<keyword evidence="4 7" id="KW-1133">Transmembrane helix</keyword>